<reference evidence="2 3" key="1">
    <citation type="submission" date="2016-09" db="EMBL/GenBank/DDBJ databases">
        <authorList>
            <person name="Capua I."/>
            <person name="De Benedictis P."/>
            <person name="Joannis T."/>
            <person name="Lombin L.H."/>
            <person name="Cattoli G."/>
        </authorList>
    </citation>
    <scope>NUCLEOTIDE SEQUENCE [LARGE SCALE GENOMIC DNA]</scope>
    <source>
        <strain evidence="2 3">UB20</strain>
    </source>
</reference>
<dbReference type="Proteomes" id="UP000182057">
    <property type="component" value="Unassembled WGS sequence"/>
</dbReference>
<dbReference type="AlphaFoldDB" id="A0A1D3UGH6"/>
<accession>A0A1D3UGH6</accession>
<dbReference type="Proteomes" id="UP000219259">
    <property type="component" value="Unassembled WGS sequence"/>
</dbReference>
<name>A0A1D3UGH6_TANFO</name>
<reference evidence="1 4" key="2">
    <citation type="submission" date="2017-09" db="EMBL/GenBank/DDBJ databases">
        <title>Phase variable restriction modification systems are present in the genome sequences of periodontal pathogens Prevotella intermedia, Tannerella forsythia and Porphyromonas gingivalis.</title>
        <authorList>
            <person name="Haigh R.D."/>
            <person name="Crawford L."/>
            <person name="Ralph J."/>
            <person name="Wanford J."/>
            <person name="Vartoukian S.R."/>
            <person name="Hijazib K."/>
            <person name="Wade W."/>
            <person name="Oggioni M.R."/>
        </authorList>
    </citation>
    <scope>NUCLEOTIDE SEQUENCE [LARGE SCALE GENOMIC DNA]</scope>
    <source>
        <strain evidence="1 4">WW11663</strain>
    </source>
</reference>
<evidence type="ECO:0000313" key="2">
    <source>
        <dbReference type="EMBL" id="SCQ19889.1"/>
    </source>
</evidence>
<evidence type="ECO:0000313" key="3">
    <source>
        <dbReference type="Proteomes" id="UP000182057"/>
    </source>
</evidence>
<sequence>MKNYCFFFMLLLGFFFPRCEEEEAFELPEFSTSGKNTFGCYVDKELFVYTRGSGVLGHSPISGYYSEGGKYLGFYSYANKGRFISITDSIVKVGFKHKISSAMYEDNNRYYRLCKDLPSEYCLLKFDKENGIISGTFSFSVKNPETGEIKMITDGRFDIKINIHD</sequence>
<protein>
    <submittedName>
        <fullName evidence="2">Uncharacterized protein</fullName>
    </submittedName>
</protein>
<proteinExistence type="predicted"/>
<organism evidence="2 3">
    <name type="scientific">Tannerella forsythia</name>
    <name type="common">Bacteroides forsythus</name>
    <dbReference type="NCBI Taxonomy" id="28112"/>
    <lineage>
        <taxon>Bacteria</taxon>
        <taxon>Pseudomonadati</taxon>
        <taxon>Bacteroidota</taxon>
        <taxon>Bacteroidia</taxon>
        <taxon>Bacteroidales</taxon>
        <taxon>Tannerellaceae</taxon>
        <taxon>Tannerella</taxon>
    </lineage>
</organism>
<gene>
    <name evidence="1" type="ORF">CLI86_09715</name>
    <name evidence="2" type="ORF">TFUB20_00855</name>
</gene>
<dbReference type="RefSeq" id="WP_074449615.1">
    <property type="nucleotide sequence ID" value="NZ_FMMM01000029.1"/>
</dbReference>
<dbReference type="EMBL" id="FMMM01000029">
    <property type="protein sequence ID" value="SCQ19889.1"/>
    <property type="molecule type" value="Genomic_DNA"/>
</dbReference>
<evidence type="ECO:0000313" key="1">
    <source>
        <dbReference type="EMBL" id="PDP43171.1"/>
    </source>
</evidence>
<evidence type="ECO:0000313" key="4">
    <source>
        <dbReference type="Proteomes" id="UP000219259"/>
    </source>
</evidence>
<dbReference type="OrthoDB" id="881763at2"/>
<dbReference type="EMBL" id="NSLJ01000026">
    <property type="protein sequence ID" value="PDP43171.1"/>
    <property type="molecule type" value="Genomic_DNA"/>
</dbReference>